<keyword evidence="3" id="KW-1185">Reference proteome</keyword>
<protein>
    <submittedName>
        <fullName evidence="2">Uncharacterized protein</fullName>
    </submittedName>
</protein>
<proteinExistence type="predicted"/>
<dbReference type="AlphaFoldDB" id="A0A9W8WNL9"/>
<reference evidence="2" key="1">
    <citation type="submission" date="2022-10" db="EMBL/GenBank/DDBJ databases">
        <title>Tapping the CABI collections for fungal endophytes: first genome assemblies for Collariella, Neodidymelliopsis, Ascochyta clinopodiicola, Didymella pomorum, Didymosphaeria variabile, Neocosmospora piperis and Neocucurbitaria cava.</title>
        <authorList>
            <person name="Hill R."/>
        </authorList>
    </citation>
    <scope>NUCLEOTIDE SEQUENCE</scope>
    <source>
        <strain evidence="2">IMI 366586</strain>
    </source>
</reference>
<feature type="region of interest" description="Disordered" evidence="1">
    <location>
        <begin position="218"/>
        <end position="276"/>
    </location>
</feature>
<dbReference type="Proteomes" id="UP001140502">
    <property type="component" value="Unassembled WGS sequence"/>
</dbReference>
<evidence type="ECO:0000313" key="3">
    <source>
        <dbReference type="Proteomes" id="UP001140502"/>
    </source>
</evidence>
<sequence length="401" mass="44936">MFNYGNEDDSAWHQWVDDKMQEPHLVYPPPPEPLAVDPALQQFATFDQFNMAANNFFVGNQAMNNSFVAPQLEQNNQVGPVVAQEPIAQGLQNNVSNLGFVFSETASNPIVPQIANTVPVAPPKVEQVPDFVHDTESPSEDEHDVDAEGEPATLQGVVGFPNPVPMTAEAIEAIVRLRSLPRNHLSLVIFQLQNELNLRERMVMANDEMDIDQPEQIDGIPAFADSPLFGTSNPENDQDQPQPTRAARHNANNNQPKPEIHDIPLPDHSSSSSRDDYLKTCRELGFSYRQIKEVGGFTEAESTLRGRYRTLTKPANARVRHPTWKQDDIVLLRNVVYNWYIDTGNQLDSNVRPPWKELAQKMANQGSSYHFGSGTVSKMWKTVHQADRDEAARLAALEAQR</sequence>
<organism evidence="2 3">
    <name type="scientific">Fusarium piperis</name>
    <dbReference type="NCBI Taxonomy" id="1435070"/>
    <lineage>
        <taxon>Eukaryota</taxon>
        <taxon>Fungi</taxon>
        <taxon>Dikarya</taxon>
        <taxon>Ascomycota</taxon>
        <taxon>Pezizomycotina</taxon>
        <taxon>Sordariomycetes</taxon>
        <taxon>Hypocreomycetidae</taxon>
        <taxon>Hypocreales</taxon>
        <taxon>Nectriaceae</taxon>
        <taxon>Fusarium</taxon>
        <taxon>Fusarium solani species complex</taxon>
    </lineage>
</organism>
<accession>A0A9W8WNL9</accession>
<dbReference type="EMBL" id="JAPEUR010000001">
    <property type="protein sequence ID" value="KAJ4329424.1"/>
    <property type="molecule type" value="Genomic_DNA"/>
</dbReference>
<comment type="caution">
    <text evidence="2">The sequence shown here is derived from an EMBL/GenBank/DDBJ whole genome shotgun (WGS) entry which is preliminary data.</text>
</comment>
<evidence type="ECO:0000313" key="2">
    <source>
        <dbReference type="EMBL" id="KAJ4329424.1"/>
    </source>
</evidence>
<gene>
    <name evidence="2" type="ORF">N0V84_000058</name>
</gene>
<feature type="compositionally biased region" description="Polar residues" evidence="1">
    <location>
        <begin position="229"/>
        <end position="243"/>
    </location>
</feature>
<name>A0A9W8WNL9_9HYPO</name>
<evidence type="ECO:0000256" key="1">
    <source>
        <dbReference type="SAM" id="MobiDB-lite"/>
    </source>
</evidence>
<dbReference type="OrthoDB" id="5069841at2759"/>